<gene>
    <name evidence="2" type="ORF">A8U91_04604</name>
</gene>
<accession>A0A1B8NZY0</accession>
<dbReference type="PATRIC" id="fig|2746.7.peg.4745"/>
<name>A0A1B8NZY0_HALEL</name>
<evidence type="ECO:0000256" key="1">
    <source>
        <dbReference type="SAM" id="Phobius"/>
    </source>
</evidence>
<protein>
    <recommendedName>
        <fullName evidence="4">Uracil permease</fullName>
    </recommendedName>
</protein>
<evidence type="ECO:0000313" key="3">
    <source>
        <dbReference type="Proteomes" id="UP000092504"/>
    </source>
</evidence>
<dbReference type="EMBL" id="MAJD01000002">
    <property type="protein sequence ID" value="OBX35530.1"/>
    <property type="molecule type" value="Genomic_DNA"/>
</dbReference>
<feature type="transmembrane region" description="Helical" evidence="1">
    <location>
        <begin position="27"/>
        <end position="48"/>
    </location>
</feature>
<keyword evidence="1" id="KW-0812">Transmembrane</keyword>
<comment type="caution">
    <text evidence="2">The sequence shown here is derived from an EMBL/GenBank/DDBJ whole genome shotgun (WGS) entry which is preliminary data.</text>
</comment>
<proteinExistence type="predicted"/>
<sequence>MTDSGRSTSVFEFRGHPPLARALPLSLQHILAMIMGTVTVPIIVAGTVGQPSRKRCC</sequence>
<organism evidence="2 3">
    <name type="scientific">Halomonas elongata</name>
    <dbReference type="NCBI Taxonomy" id="2746"/>
    <lineage>
        <taxon>Bacteria</taxon>
        <taxon>Pseudomonadati</taxon>
        <taxon>Pseudomonadota</taxon>
        <taxon>Gammaproteobacteria</taxon>
        <taxon>Oceanospirillales</taxon>
        <taxon>Halomonadaceae</taxon>
        <taxon>Halomonas</taxon>
    </lineage>
</organism>
<evidence type="ECO:0000313" key="2">
    <source>
        <dbReference type="EMBL" id="OBX35530.1"/>
    </source>
</evidence>
<keyword evidence="1" id="KW-1133">Transmembrane helix</keyword>
<reference evidence="2 3" key="1">
    <citation type="submission" date="2016-06" db="EMBL/GenBank/DDBJ databases">
        <title>Genome sequence of halotolerant plant growth promoting strain of Halomonas elongata HEK1 isolated from salterns of Rann of Kutch, Gujarat, India.</title>
        <authorList>
            <person name="Gaba S."/>
            <person name="Singh R.N."/>
            <person name="Abrol S."/>
            <person name="Kaushik R."/>
            <person name="Saxena A.K."/>
        </authorList>
    </citation>
    <scope>NUCLEOTIDE SEQUENCE [LARGE SCALE GENOMIC DNA]</scope>
    <source>
        <strain evidence="2 3">HEK1</strain>
    </source>
</reference>
<keyword evidence="1" id="KW-0472">Membrane</keyword>
<evidence type="ECO:0008006" key="4">
    <source>
        <dbReference type="Google" id="ProtNLM"/>
    </source>
</evidence>
<dbReference type="Proteomes" id="UP000092504">
    <property type="component" value="Unassembled WGS sequence"/>
</dbReference>
<dbReference type="AlphaFoldDB" id="A0A1B8NZY0"/>